<evidence type="ECO:0008006" key="3">
    <source>
        <dbReference type="Google" id="ProtNLM"/>
    </source>
</evidence>
<organism evidence="1 2">
    <name type="scientific">Geomonas limicola</name>
    <dbReference type="NCBI Taxonomy" id="2740186"/>
    <lineage>
        <taxon>Bacteria</taxon>
        <taxon>Pseudomonadati</taxon>
        <taxon>Thermodesulfobacteriota</taxon>
        <taxon>Desulfuromonadia</taxon>
        <taxon>Geobacterales</taxon>
        <taxon>Geobacteraceae</taxon>
        <taxon>Geomonas</taxon>
    </lineage>
</organism>
<evidence type="ECO:0000313" key="1">
    <source>
        <dbReference type="EMBL" id="GFO68123.1"/>
    </source>
</evidence>
<keyword evidence="2" id="KW-1185">Reference proteome</keyword>
<dbReference type="Pfam" id="PF03745">
    <property type="entry name" value="DUF309"/>
    <property type="match status" value="1"/>
</dbReference>
<comment type="caution">
    <text evidence="1">The sequence shown here is derived from an EMBL/GenBank/DDBJ whole genome shotgun (WGS) entry which is preliminary data.</text>
</comment>
<dbReference type="InterPro" id="IPR023203">
    <property type="entry name" value="TTHA0068_sf"/>
</dbReference>
<proteinExistence type="predicted"/>
<dbReference type="EMBL" id="BLXZ01000003">
    <property type="protein sequence ID" value="GFO68123.1"/>
    <property type="molecule type" value="Genomic_DNA"/>
</dbReference>
<reference evidence="2" key="1">
    <citation type="submission" date="2020-06" db="EMBL/GenBank/DDBJ databases">
        <title>Draft genomic sequecing of Geomonas sp. Red745.</title>
        <authorList>
            <person name="Itoh H."/>
            <person name="Xu Z.X."/>
            <person name="Ushijima N."/>
            <person name="Masuda Y."/>
            <person name="Shiratori Y."/>
            <person name="Senoo K."/>
        </authorList>
    </citation>
    <scope>NUCLEOTIDE SEQUENCE [LARGE SCALE GENOMIC DNA]</scope>
    <source>
        <strain evidence="2">Red745</strain>
    </source>
</reference>
<dbReference type="PANTHER" id="PTHR34796">
    <property type="entry name" value="EXPRESSED PROTEIN"/>
    <property type="match status" value="1"/>
</dbReference>
<protein>
    <recommendedName>
        <fullName evidence="3">DUF309 domain-containing protein</fullName>
    </recommendedName>
</protein>
<dbReference type="RefSeq" id="WP_183360649.1">
    <property type="nucleotide sequence ID" value="NZ_BLXZ01000003.1"/>
</dbReference>
<dbReference type="InterPro" id="IPR005500">
    <property type="entry name" value="DUF309"/>
</dbReference>
<evidence type="ECO:0000313" key="2">
    <source>
        <dbReference type="Proteomes" id="UP000587586"/>
    </source>
</evidence>
<dbReference type="SUPFAM" id="SSF140663">
    <property type="entry name" value="TTHA0068-like"/>
    <property type="match status" value="1"/>
</dbReference>
<dbReference type="PANTHER" id="PTHR34796:SF1">
    <property type="entry name" value="EXPRESSED PROTEIN"/>
    <property type="match status" value="1"/>
</dbReference>
<dbReference type="Proteomes" id="UP000587586">
    <property type="component" value="Unassembled WGS sequence"/>
</dbReference>
<sequence length="128" mass="14576">MAENPENADRELDRAIEEFNRRDWFLCHETLEELWVGASGELRDFYQGFLQLAVALYHWRNGNFKGALILLRGGCGLLSRVASVFEGVDVTGLRVAAGRLESELLALGEEHMDEVPEQLIFKAQRRNL</sequence>
<accession>A0A6V8N9C9</accession>
<gene>
    <name evidence="1" type="ORF">GMLC_17020</name>
</gene>
<name>A0A6V8N9C9_9BACT</name>
<dbReference type="Gene3D" id="1.10.3450.10">
    <property type="entry name" value="TTHA0068-like"/>
    <property type="match status" value="1"/>
</dbReference>
<dbReference type="AlphaFoldDB" id="A0A6V8N9C9"/>